<dbReference type="AlphaFoldDB" id="A0A146FUB1"/>
<reference evidence="3" key="2">
    <citation type="submission" date="2016-02" db="EMBL/GenBank/DDBJ databases">
        <title>Genome sequencing of Aspergillus luchuensis NBRC 4314.</title>
        <authorList>
            <person name="Yamada O."/>
        </authorList>
    </citation>
    <scope>NUCLEOTIDE SEQUENCE [LARGE SCALE GENOMIC DNA]</scope>
    <source>
        <strain evidence="3">RIB 2604</strain>
    </source>
</reference>
<gene>
    <name evidence="2" type="ORF">RIB2604_02602950</name>
</gene>
<comment type="caution">
    <text evidence="2">The sequence shown here is derived from an EMBL/GenBank/DDBJ whole genome shotgun (WGS) entry which is preliminary data.</text>
</comment>
<evidence type="ECO:0000256" key="1">
    <source>
        <dbReference type="SAM" id="MobiDB-lite"/>
    </source>
</evidence>
<organism evidence="2 3">
    <name type="scientific">Aspergillus kawachii</name>
    <name type="common">White koji mold</name>
    <name type="synonym">Aspergillus awamori var. kawachi</name>
    <dbReference type="NCBI Taxonomy" id="1069201"/>
    <lineage>
        <taxon>Eukaryota</taxon>
        <taxon>Fungi</taxon>
        <taxon>Dikarya</taxon>
        <taxon>Ascomycota</taxon>
        <taxon>Pezizomycotina</taxon>
        <taxon>Eurotiomycetes</taxon>
        <taxon>Eurotiomycetidae</taxon>
        <taxon>Eurotiales</taxon>
        <taxon>Aspergillaceae</taxon>
        <taxon>Aspergillus</taxon>
        <taxon>Aspergillus subgen. Circumdati</taxon>
    </lineage>
</organism>
<evidence type="ECO:0000313" key="3">
    <source>
        <dbReference type="Proteomes" id="UP000075230"/>
    </source>
</evidence>
<name>A0A146FUB1_ASPKA</name>
<dbReference type="EMBL" id="BCWF01000025">
    <property type="protein sequence ID" value="GAT28652.1"/>
    <property type="molecule type" value="Genomic_DNA"/>
</dbReference>
<evidence type="ECO:0000313" key="2">
    <source>
        <dbReference type="EMBL" id="GAT28652.1"/>
    </source>
</evidence>
<dbReference type="Proteomes" id="UP000075230">
    <property type="component" value="Unassembled WGS sequence"/>
</dbReference>
<proteinExistence type="predicted"/>
<reference evidence="2 3" key="1">
    <citation type="journal article" date="2016" name="DNA Res.">
        <title>Genome sequence of Aspergillus luchuensis NBRC 4314.</title>
        <authorList>
            <person name="Yamada O."/>
            <person name="Machida M."/>
            <person name="Hosoyama A."/>
            <person name="Goto M."/>
            <person name="Takahashi T."/>
            <person name="Futagami T."/>
            <person name="Yamagata Y."/>
            <person name="Takeuchi M."/>
            <person name="Kobayashi T."/>
            <person name="Koike H."/>
            <person name="Abe K."/>
            <person name="Asai K."/>
            <person name="Arita M."/>
            <person name="Fujita N."/>
            <person name="Fukuda K."/>
            <person name="Higa K."/>
            <person name="Horikawa H."/>
            <person name="Ishikawa T."/>
            <person name="Jinno K."/>
            <person name="Kato Y."/>
            <person name="Kirimura K."/>
            <person name="Mizutani O."/>
            <person name="Nakasone K."/>
            <person name="Sano M."/>
            <person name="Shiraishi Y."/>
            <person name="Tsukahara M."/>
            <person name="Gomi K."/>
        </authorList>
    </citation>
    <scope>NUCLEOTIDE SEQUENCE [LARGE SCALE GENOMIC DNA]</scope>
    <source>
        <strain evidence="2 3">RIB 2604</strain>
    </source>
</reference>
<feature type="region of interest" description="Disordered" evidence="1">
    <location>
        <begin position="1"/>
        <end position="27"/>
    </location>
</feature>
<sequence>MKFSRKASLPPSTSAPRDDPTSFPLQPIQKRLSYNIAMWQSPPVQTHQGGDRSVSQLTSDVVLSGEVFRLGRKLPPGNLARRKLAQRAERRE</sequence>
<protein>
    <submittedName>
        <fullName evidence="2">Cytochrome P450 oxidoreductase</fullName>
    </submittedName>
</protein>
<accession>A0A146FUB1</accession>